<feature type="transmembrane region" description="Helical" evidence="1">
    <location>
        <begin position="6"/>
        <end position="26"/>
    </location>
</feature>
<protein>
    <submittedName>
        <fullName evidence="2">Uncharacterized protein</fullName>
    </submittedName>
</protein>
<evidence type="ECO:0000313" key="2">
    <source>
        <dbReference type="EMBL" id="OGF65010.1"/>
    </source>
</evidence>
<dbReference type="EMBL" id="MFGW01000122">
    <property type="protein sequence ID" value="OGF65010.1"/>
    <property type="molecule type" value="Genomic_DNA"/>
</dbReference>
<comment type="caution">
    <text evidence="2">The sequence shown here is derived from an EMBL/GenBank/DDBJ whole genome shotgun (WGS) entry which is preliminary data.</text>
</comment>
<keyword evidence="1" id="KW-1133">Transmembrane helix</keyword>
<dbReference type="Gene3D" id="3.30.460.40">
    <property type="match status" value="1"/>
</dbReference>
<dbReference type="STRING" id="1817863.A2Y62_14390"/>
<reference evidence="2 3" key="1">
    <citation type="journal article" date="2016" name="Nat. Commun.">
        <title>Thousands of microbial genomes shed light on interconnected biogeochemical processes in an aquifer system.</title>
        <authorList>
            <person name="Anantharaman K."/>
            <person name="Brown C.T."/>
            <person name="Hug L.A."/>
            <person name="Sharon I."/>
            <person name="Castelle C.J."/>
            <person name="Probst A.J."/>
            <person name="Thomas B.C."/>
            <person name="Singh A."/>
            <person name="Wilkins M.J."/>
            <person name="Karaoz U."/>
            <person name="Brodie E.L."/>
            <person name="Williams K.H."/>
            <person name="Hubbard S.S."/>
            <person name="Banfield J.F."/>
        </authorList>
    </citation>
    <scope>NUCLEOTIDE SEQUENCE [LARGE SCALE GENOMIC DNA]</scope>
</reference>
<keyword evidence="1" id="KW-0472">Membrane</keyword>
<dbReference type="AlphaFoldDB" id="A0A1F5VNM9"/>
<dbReference type="SUPFAM" id="SSF81301">
    <property type="entry name" value="Nucleotidyltransferase"/>
    <property type="match status" value="1"/>
</dbReference>
<evidence type="ECO:0000256" key="1">
    <source>
        <dbReference type="SAM" id="Phobius"/>
    </source>
</evidence>
<name>A0A1F5VNM9_9BACT</name>
<keyword evidence="1" id="KW-0812">Transmembrane</keyword>
<sequence length="190" mass="21807">MLSDPIAIIAAVVSVLEGLHIIYYIGGSFASSLYGIPRSSQDVDIIADIRPEHVNSFVQNLQAEFYVDETMVRNAISHKTSFNIIHFVSSFKIDIFLAQDTSYSKKEISRRNLHVLRKEPLFEAYFASAEDIILEKLIWFKLSNEVMNTQWKDVLGIMRVRKGSLDIDYLKHWSTVLDVSDLLEKAFIYV</sequence>
<gene>
    <name evidence="2" type="ORF">A2Y62_14390</name>
</gene>
<evidence type="ECO:0000313" key="3">
    <source>
        <dbReference type="Proteomes" id="UP000178943"/>
    </source>
</evidence>
<proteinExistence type="predicted"/>
<dbReference type="Proteomes" id="UP000178943">
    <property type="component" value="Unassembled WGS sequence"/>
</dbReference>
<dbReference type="InterPro" id="IPR043519">
    <property type="entry name" value="NT_sf"/>
</dbReference>
<accession>A0A1F5VNM9</accession>
<organism evidence="2 3">
    <name type="scientific">Candidatus Fischerbacteria bacterium RBG_13_37_8</name>
    <dbReference type="NCBI Taxonomy" id="1817863"/>
    <lineage>
        <taxon>Bacteria</taxon>
        <taxon>Candidatus Fischeribacteriota</taxon>
    </lineage>
</organism>